<organism evidence="3 4">
    <name type="scientific">Pendulispora albinea</name>
    <dbReference type="NCBI Taxonomy" id="2741071"/>
    <lineage>
        <taxon>Bacteria</taxon>
        <taxon>Pseudomonadati</taxon>
        <taxon>Myxococcota</taxon>
        <taxon>Myxococcia</taxon>
        <taxon>Myxococcales</taxon>
        <taxon>Sorangiineae</taxon>
        <taxon>Pendulisporaceae</taxon>
        <taxon>Pendulispora</taxon>
    </lineage>
</organism>
<dbReference type="InterPro" id="IPR050287">
    <property type="entry name" value="MTA/SAH_deaminase"/>
</dbReference>
<evidence type="ECO:0000313" key="4">
    <source>
        <dbReference type="Proteomes" id="UP001370348"/>
    </source>
</evidence>
<evidence type="ECO:0000259" key="2">
    <source>
        <dbReference type="Pfam" id="PF01979"/>
    </source>
</evidence>
<keyword evidence="4" id="KW-1185">Reference proteome</keyword>
<dbReference type="InterPro" id="IPR011059">
    <property type="entry name" value="Metal-dep_hydrolase_composite"/>
</dbReference>
<dbReference type="SUPFAM" id="SSF51556">
    <property type="entry name" value="Metallo-dependent hydrolases"/>
    <property type="match status" value="1"/>
</dbReference>
<reference evidence="3 4" key="1">
    <citation type="submission" date="2021-12" db="EMBL/GenBank/DDBJ databases">
        <title>Discovery of the Pendulisporaceae a myxobacterial family with distinct sporulation behavior and unique specialized metabolism.</title>
        <authorList>
            <person name="Garcia R."/>
            <person name="Popoff A."/>
            <person name="Bader C.D."/>
            <person name="Loehr J."/>
            <person name="Walesch S."/>
            <person name="Walt C."/>
            <person name="Boldt J."/>
            <person name="Bunk B."/>
            <person name="Haeckl F.J.F.P.J."/>
            <person name="Gunesch A.P."/>
            <person name="Birkelbach J."/>
            <person name="Nuebel U."/>
            <person name="Pietschmann T."/>
            <person name="Bach T."/>
            <person name="Mueller R."/>
        </authorList>
    </citation>
    <scope>NUCLEOTIDE SEQUENCE [LARGE SCALE GENOMIC DNA]</scope>
    <source>
        <strain evidence="3 4">MSr11954</strain>
    </source>
</reference>
<proteinExistence type="predicted"/>
<dbReference type="Proteomes" id="UP001370348">
    <property type="component" value="Chromosome"/>
</dbReference>
<dbReference type="RefSeq" id="WP_394827646.1">
    <property type="nucleotide sequence ID" value="NZ_CP089984.1"/>
</dbReference>
<accession>A0ABZ2M432</accession>
<gene>
    <name evidence="3" type="ORF">LZC94_12180</name>
</gene>
<dbReference type="EMBL" id="CP089984">
    <property type="protein sequence ID" value="WXB18006.1"/>
    <property type="molecule type" value="Genomic_DNA"/>
</dbReference>
<dbReference type="InterPro" id="IPR006680">
    <property type="entry name" value="Amidohydro-rel"/>
</dbReference>
<evidence type="ECO:0000313" key="3">
    <source>
        <dbReference type="EMBL" id="WXB18006.1"/>
    </source>
</evidence>
<evidence type="ECO:0000256" key="1">
    <source>
        <dbReference type="ARBA" id="ARBA00022801"/>
    </source>
</evidence>
<dbReference type="Gene3D" id="3.20.20.140">
    <property type="entry name" value="Metal-dependent hydrolases"/>
    <property type="match status" value="1"/>
</dbReference>
<dbReference type="PANTHER" id="PTHR43794:SF11">
    <property type="entry name" value="AMIDOHYDROLASE-RELATED DOMAIN-CONTAINING PROTEIN"/>
    <property type="match status" value="1"/>
</dbReference>
<protein>
    <submittedName>
        <fullName evidence="3">Amidohydrolase family protein</fullName>
    </submittedName>
</protein>
<dbReference type="Gene3D" id="2.30.40.10">
    <property type="entry name" value="Urease, subunit C, domain 1"/>
    <property type="match status" value="1"/>
</dbReference>
<dbReference type="NCBIfam" id="NF006056">
    <property type="entry name" value="PRK08204.1"/>
    <property type="match status" value="1"/>
</dbReference>
<dbReference type="Pfam" id="PF01979">
    <property type="entry name" value="Amidohydro_1"/>
    <property type="match status" value="1"/>
</dbReference>
<dbReference type="SUPFAM" id="SSF51338">
    <property type="entry name" value="Composite domain of metallo-dependent hydrolases"/>
    <property type="match status" value="1"/>
</dbReference>
<dbReference type="InterPro" id="IPR032466">
    <property type="entry name" value="Metal_Hydrolase"/>
</dbReference>
<keyword evidence="1" id="KW-0378">Hydrolase</keyword>
<feature type="domain" description="Amidohydrolase-related" evidence="2">
    <location>
        <begin position="56"/>
        <end position="410"/>
    </location>
</feature>
<sequence>MTERLLLRGGTIVGVDAGAPDVPHADLLIENGSIAHIGHGVAVAPDTEVIDASSMLVLPGLIDTHRHTWQTALRHRGACWSLGEYFNALFLDVGPRIRPEDVYASTSFAALAALDSGITTLLDWSHVQNSPAHADAAIDALTEAGLRAVFGHGRPRTKPGPGIDPQTQPHPADLRRIRRERLSSDDALVTLAMAADGPDFSARDVAAADFTTARELGLRITTHVAAGDPSSDNRSIEWMHAAGLLGSDLTLVHAAAATDEALRLLADRGVTVSVSPQIELVMEGLGTPIVGRMLAAGITPSLSVDAETSASSDMFTQMRMAYAAYRALPAGGVSVPTVTARDVLGWATIEGARATGLNRRTGSLAVGKDADIVLVRATDSNLFPVSTPANAVVTAAHPGNVDTVLVKGRVRKRGGRLLADLDGARRRLAASQAFLLGEEGDARRSRAVGRAVRGTAGWRVGRMENGYNG</sequence>
<dbReference type="PANTHER" id="PTHR43794">
    <property type="entry name" value="AMINOHYDROLASE SSNA-RELATED"/>
    <property type="match status" value="1"/>
</dbReference>
<name>A0ABZ2M432_9BACT</name>